<feature type="transmembrane region" description="Helical" evidence="7">
    <location>
        <begin position="436"/>
        <end position="463"/>
    </location>
</feature>
<feature type="domain" description="ABC3 transporter permease C-terminal" evidence="8">
    <location>
        <begin position="267"/>
        <end position="384"/>
    </location>
</feature>
<dbReference type="PANTHER" id="PTHR30572">
    <property type="entry name" value="MEMBRANE COMPONENT OF TRANSPORTER-RELATED"/>
    <property type="match status" value="1"/>
</dbReference>
<dbReference type="Pfam" id="PF02687">
    <property type="entry name" value="FtsX"/>
    <property type="match status" value="2"/>
</dbReference>
<keyword evidence="3 7" id="KW-0812">Transmembrane</keyword>
<dbReference type="InterPro" id="IPR050250">
    <property type="entry name" value="Macrolide_Exporter_MacB"/>
</dbReference>
<evidence type="ECO:0000256" key="3">
    <source>
        <dbReference type="ARBA" id="ARBA00022692"/>
    </source>
</evidence>
<organism evidence="9 10">
    <name type="scientific">Streptomyces lunaelactis</name>
    <dbReference type="NCBI Taxonomy" id="1535768"/>
    <lineage>
        <taxon>Bacteria</taxon>
        <taxon>Bacillati</taxon>
        <taxon>Actinomycetota</taxon>
        <taxon>Actinomycetes</taxon>
        <taxon>Kitasatosporales</taxon>
        <taxon>Streptomycetaceae</taxon>
        <taxon>Streptomyces</taxon>
    </lineage>
</organism>
<protein>
    <recommendedName>
        <fullName evidence="8">ABC3 transporter permease C-terminal domain-containing protein</fullName>
    </recommendedName>
</protein>
<keyword evidence="10" id="KW-1185">Reference proteome</keyword>
<sequence>MTRLRWRKVARDLWNARTRTAMMILAIAVSLTAVGAVLGARTIVLREIDRNYLGTHPASATLHLSGKPDAAAVADVLDQPDIADATVRGSVKARVRVDGRWEQFMLWVVAPDDPMRISSFTVEQGDWPTPAAEMLLERSSLSYFGVANGGSLEVQTPNGKPQRVTVTGSVHDPSLAPSEQETVGYGYLTEAALQRLGENVALDELKLVVGPDAAHPTRSAEEIEQAAGRAGAVLAERGLRVTAIEVPPPYRHPHMSQMESVTTLLLVFAGLSVVLSAILVATMLGGLLAQQIRQIGMMKAVGARTRQILQLYLLMALLIAAAATALSIVPSLLTGRYLAGVISELLNIDLVSVAVPAWVFTVQLLAGLGVPLLVALVPLVRGSRVTVRQAIDDHGTGTGDGSVRGTRFTAWLGSQRGVDRSLVMASRNTMRRKGRFALNLTLLAVGGGLFITGLNTAGAWTALVNEGQANRHYDLEVKLNEPVSAATLDGLLRPLPGVADVEAVASWKTAMTGTDGLDVSHTYPDGGHGSFSITAAPPDSSMLTLPVIEGRSLRPDDTDAVVLNQLVPIYQDIEVGDEVSLTVADRPSTWRVVGLVSNFGTHGTAYVTPDGMERAVPVPGQASLIRVTTEGHDDDARRAALNQIERTLATEGVNVASAVPVDQLETALDGHVAVLIAILLALAAAMGVVGLLGLGSSMSTSVIERTREFAVLSAVGATPGAVRRIVVSEGVLVAAMSVAIAVVVALPLTRVLGDFVGDQAFHLPLPFNLSGPAVLLWLTLVLVGAAAATMAAAWRAGRLTVREALSAV</sequence>
<keyword evidence="4 7" id="KW-1133">Transmembrane helix</keyword>
<evidence type="ECO:0000256" key="2">
    <source>
        <dbReference type="ARBA" id="ARBA00022475"/>
    </source>
</evidence>
<keyword evidence="2" id="KW-1003">Cell membrane</keyword>
<keyword evidence="5 7" id="KW-0472">Membrane</keyword>
<evidence type="ECO:0000313" key="9">
    <source>
        <dbReference type="EMBL" id="AVZ75565.1"/>
    </source>
</evidence>
<evidence type="ECO:0000256" key="7">
    <source>
        <dbReference type="SAM" id="Phobius"/>
    </source>
</evidence>
<dbReference type="KEGG" id="slk:SLUN_28515"/>
<accession>A0A2R4T8X2</accession>
<dbReference type="AlphaFoldDB" id="A0A2R4T8X2"/>
<evidence type="ECO:0000256" key="4">
    <source>
        <dbReference type="ARBA" id="ARBA00022989"/>
    </source>
</evidence>
<feature type="domain" description="ABC3 transporter permease C-terminal" evidence="8">
    <location>
        <begin position="682"/>
        <end position="795"/>
    </location>
</feature>
<evidence type="ECO:0000256" key="5">
    <source>
        <dbReference type="ARBA" id="ARBA00023136"/>
    </source>
</evidence>
<evidence type="ECO:0000256" key="6">
    <source>
        <dbReference type="ARBA" id="ARBA00038076"/>
    </source>
</evidence>
<evidence type="ECO:0000313" key="10">
    <source>
        <dbReference type="Proteomes" id="UP000244201"/>
    </source>
</evidence>
<feature type="transmembrane region" description="Helical" evidence="7">
    <location>
        <begin position="264"/>
        <end position="288"/>
    </location>
</feature>
<feature type="transmembrane region" description="Helical" evidence="7">
    <location>
        <begin position="353"/>
        <end position="380"/>
    </location>
</feature>
<name>A0A2R4T8X2_9ACTN</name>
<dbReference type="EMBL" id="CP026304">
    <property type="protein sequence ID" value="AVZ75565.1"/>
    <property type="molecule type" value="Genomic_DNA"/>
</dbReference>
<feature type="transmembrane region" description="Helical" evidence="7">
    <location>
        <begin position="309"/>
        <end position="333"/>
    </location>
</feature>
<proteinExistence type="inferred from homology"/>
<dbReference type="Proteomes" id="UP000244201">
    <property type="component" value="Chromosome"/>
</dbReference>
<gene>
    <name evidence="9" type="ORF">SLUN_28515</name>
</gene>
<evidence type="ECO:0000256" key="1">
    <source>
        <dbReference type="ARBA" id="ARBA00004651"/>
    </source>
</evidence>
<dbReference type="GO" id="GO:0022857">
    <property type="term" value="F:transmembrane transporter activity"/>
    <property type="evidence" value="ECO:0007669"/>
    <property type="project" value="TreeGrafter"/>
</dbReference>
<evidence type="ECO:0000259" key="8">
    <source>
        <dbReference type="Pfam" id="PF02687"/>
    </source>
</evidence>
<comment type="similarity">
    <text evidence="6">Belongs to the ABC-4 integral membrane protein family.</text>
</comment>
<comment type="subcellular location">
    <subcellularLocation>
        <location evidence="1">Cell membrane</location>
        <topology evidence="1">Multi-pass membrane protein</topology>
    </subcellularLocation>
</comment>
<dbReference type="GeneID" id="55659198"/>
<dbReference type="GO" id="GO:0005886">
    <property type="term" value="C:plasma membrane"/>
    <property type="evidence" value="ECO:0007669"/>
    <property type="project" value="UniProtKB-SubCell"/>
</dbReference>
<feature type="transmembrane region" description="Helical" evidence="7">
    <location>
        <begin position="731"/>
        <end position="753"/>
    </location>
</feature>
<dbReference type="OrthoDB" id="9780560at2"/>
<reference evidence="9 10" key="1">
    <citation type="submission" date="2018-01" db="EMBL/GenBank/DDBJ databases">
        <title>Complete genome sequence of Streptomyces lunaelactis MM109T, a Ferroverdin A producer isolated from cave moonmilk deposits.</title>
        <authorList>
            <person name="Naome A."/>
            <person name="Martinet L."/>
            <person name="Maciejewska M."/>
            <person name="Anderssen S."/>
            <person name="Adam D."/>
            <person name="Tenconi E."/>
            <person name="Deflandre B."/>
            <person name="Arguelles-Arias A."/>
            <person name="Calusinska M."/>
            <person name="Copieters W."/>
            <person name="Karim L."/>
            <person name="Hanikenne M."/>
            <person name="Baurain D."/>
            <person name="van Wezel G."/>
            <person name="Smargiasso N."/>
            <person name="de Pauw E."/>
            <person name="Delfosse P."/>
            <person name="Rigali S."/>
        </authorList>
    </citation>
    <scope>NUCLEOTIDE SEQUENCE [LARGE SCALE GENOMIC DNA]</scope>
    <source>
        <strain evidence="9 10">MM109</strain>
    </source>
</reference>
<dbReference type="PANTHER" id="PTHR30572:SF4">
    <property type="entry name" value="ABC TRANSPORTER PERMEASE YTRF"/>
    <property type="match status" value="1"/>
</dbReference>
<feature type="transmembrane region" description="Helical" evidence="7">
    <location>
        <begin position="773"/>
        <end position="794"/>
    </location>
</feature>
<dbReference type="InterPro" id="IPR003838">
    <property type="entry name" value="ABC3_permease_C"/>
</dbReference>
<feature type="transmembrane region" description="Helical" evidence="7">
    <location>
        <begin position="672"/>
        <end position="695"/>
    </location>
</feature>
<dbReference type="RefSeq" id="WP_108152856.1">
    <property type="nucleotide sequence ID" value="NZ_CP026304.1"/>
</dbReference>